<evidence type="ECO:0000313" key="1">
    <source>
        <dbReference type="EMBL" id="KAG2289460.1"/>
    </source>
</evidence>
<dbReference type="Proteomes" id="UP000886595">
    <property type="component" value="Unassembled WGS sequence"/>
</dbReference>
<comment type="caution">
    <text evidence="1">The sequence shown here is derived from an EMBL/GenBank/DDBJ whole genome shotgun (WGS) entry which is preliminary data.</text>
</comment>
<accession>A0A8X7RJP9</accession>
<evidence type="ECO:0000313" key="2">
    <source>
        <dbReference type="Proteomes" id="UP000886595"/>
    </source>
</evidence>
<organism evidence="1 2">
    <name type="scientific">Brassica carinata</name>
    <name type="common">Ethiopian mustard</name>
    <name type="synonym">Abyssinian cabbage</name>
    <dbReference type="NCBI Taxonomy" id="52824"/>
    <lineage>
        <taxon>Eukaryota</taxon>
        <taxon>Viridiplantae</taxon>
        <taxon>Streptophyta</taxon>
        <taxon>Embryophyta</taxon>
        <taxon>Tracheophyta</taxon>
        <taxon>Spermatophyta</taxon>
        <taxon>Magnoliopsida</taxon>
        <taxon>eudicotyledons</taxon>
        <taxon>Gunneridae</taxon>
        <taxon>Pentapetalae</taxon>
        <taxon>rosids</taxon>
        <taxon>malvids</taxon>
        <taxon>Brassicales</taxon>
        <taxon>Brassicaceae</taxon>
        <taxon>Brassiceae</taxon>
        <taxon>Brassica</taxon>
    </lineage>
</organism>
<dbReference type="AlphaFoldDB" id="A0A8X7RJP9"/>
<protein>
    <submittedName>
        <fullName evidence="1">Uncharacterized protein</fullName>
    </submittedName>
</protein>
<sequence length="202" mass="22235">MSLNCLTCHTLQRSDSDIDIVSLKDSNIEGKNVTSGYEDGKEPNNVASAAIDAVEDPYPTQHTLIGWFPPHIHHQIAFCSLQSNSPKEKKRYGHKQALDIDEANTVSITAQLLKACGTTPATPVKLRKASENLETPQRGKQFTSSQFDSWISSYSDAVFHLDEKKPEAYGEEVSEQTPSSCVTYSQNSAKISTGYRHAGEES</sequence>
<name>A0A8X7RJP9_BRACI</name>
<dbReference type="OrthoDB" id="10310922at2759"/>
<reference evidence="1 2" key="1">
    <citation type="submission" date="2020-02" db="EMBL/GenBank/DDBJ databases">
        <authorList>
            <person name="Ma Q."/>
            <person name="Huang Y."/>
            <person name="Song X."/>
            <person name="Pei D."/>
        </authorList>
    </citation>
    <scope>NUCLEOTIDE SEQUENCE [LARGE SCALE GENOMIC DNA]</scope>
    <source>
        <strain evidence="1">Sxm20200214</strain>
        <tissue evidence="1">Leaf</tissue>
    </source>
</reference>
<keyword evidence="2" id="KW-1185">Reference proteome</keyword>
<gene>
    <name evidence="1" type="ORF">Bca52824_049064</name>
</gene>
<dbReference type="EMBL" id="JAAMPC010000010">
    <property type="protein sequence ID" value="KAG2289460.1"/>
    <property type="molecule type" value="Genomic_DNA"/>
</dbReference>
<proteinExistence type="predicted"/>